<evidence type="ECO:0000313" key="9">
    <source>
        <dbReference type="Proteomes" id="UP000257109"/>
    </source>
</evidence>
<comment type="cofactor">
    <cofactor evidence="6">
        <name>[4Fe-4S] cluster</name>
        <dbReference type="ChEBI" id="CHEBI:49883"/>
    </cofactor>
</comment>
<comment type="similarity">
    <text evidence="6">Belongs to the DNA polymerase type-B family.</text>
</comment>
<evidence type="ECO:0000256" key="5">
    <source>
        <dbReference type="ARBA" id="ARBA00023125"/>
    </source>
</evidence>
<dbReference type="OrthoDB" id="10060449at2759"/>
<dbReference type="GO" id="GO:0003887">
    <property type="term" value="F:DNA-directed DNA polymerase activity"/>
    <property type="evidence" value="ECO:0007669"/>
    <property type="project" value="UniProtKB-KW"/>
</dbReference>
<keyword evidence="9" id="KW-1185">Reference proteome</keyword>
<keyword evidence="6" id="KW-0862">Zinc</keyword>
<dbReference type="Proteomes" id="UP000257109">
    <property type="component" value="Unassembled WGS sequence"/>
</dbReference>
<keyword evidence="4 6" id="KW-0239">DNA-directed DNA polymerase</keyword>
<dbReference type="STRING" id="157652.A0A371HWS5"/>
<feature type="non-terminal residue" evidence="8">
    <location>
        <position position="1"/>
    </location>
</feature>
<gene>
    <name evidence="8" type="primary">POL2A</name>
    <name evidence="8" type="ORF">CR513_08776</name>
</gene>
<accession>A0A371HWS5</accession>
<name>A0A371HWS5_MUCPR</name>
<dbReference type="GO" id="GO:0006297">
    <property type="term" value="P:nucleotide-excision repair, DNA gap filling"/>
    <property type="evidence" value="ECO:0007669"/>
    <property type="project" value="TreeGrafter"/>
</dbReference>
<proteinExistence type="inferred from homology"/>
<dbReference type="GO" id="GO:0006287">
    <property type="term" value="P:base-excision repair, gap-filling"/>
    <property type="evidence" value="ECO:0007669"/>
    <property type="project" value="TreeGrafter"/>
</dbReference>
<comment type="function">
    <text evidence="6">DNA polymerase II participates in chromosomal DNA replication.</text>
</comment>
<dbReference type="InterPro" id="IPR013697">
    <property type="entry name" value="DNA_pol_e_suA_C"/>
</dbReference>
<dbReference type="SMART" id="SM01159">
    <property type="entry name" value="DUF1744"/>
    <property type="match status" value="1"/>
</dbReference>
<dbReference type="GO" id="GO:0008270">
    <property type="term" value="F:zinc ion binding"/>
    <property type="evidence" value="ECO:0007669"/>
    <property type="project" value="UniProtKB-KW"/>
</dbReference>
<dbReference type="GO" id="GO:0000278">
    <property type="term" value="P:mitotic cell cycle"/>
    <property type="evidence" value="ECO:0007669"/>
    <property type="project" value="TreeGrafter"/>
</dbReference>
<dbReference type="GO" id="GO:0003677">
    <property type="term" value="F:DNA binding"/>
    <property type="evidence" value="ECO:0007669"/>
    <property type="project" value="UniProtKB-KW"/>
</dbReference>
<keyword evidence="6" id="KW-0408">Iron</keyword>
<dbReference type="Pfam" id="PF22912">
    <property type="entry name" value="zf-DPOE"/>
    <property type="match status" value="1"/>
</dbReference>
<feature type="domain" description="DNA polymerase epsilon catalytic subunit A C-terminal" evidence="7">
    <location>
        <begin position="35"/>
        <end position="421"/>
    </location>
</feature>
<dbReference type="InterPro" id="IPR054475">
    <property type="entry name" value="Znf-DPOE"/>
</dbReference>
<evidence type="ECO:0000256" key="4">
    <source>
        <dbReference type="ARBA" id="ARBA00022932"/>
    </source>
</evidence>
<organism evidence="8 9">
    <name type="scientific">Mucuna pruriens</name>
    <name type="common">Velvet bean</name>
    <name type="synonym">Dolichos pruriens</name>
    <dbReference type="NCBI Taxonomy" id="157652"/>
    <lineage>
        <taxon>Eukaryota</taxon>
        <taxon>Viridiplantae</taxon>
        <taxon>Streptophyta</taxon>
        <taxon>Embryophyta</taxon>
        <taxon>Tracheophyta</taxon>
        <taxon>Spermatophyta</taxon>
        <taxon>Magnoliopsida</taxon>
        <taxon>eudicotyledons</taxon>
        <taxon>Gunneridae</taxon>
        <taxon>Pentapetalae</taxon>
        <taxon>rosids</taxon>
        <taxon>fabids</taxon>
        <taxon>Fabales</taxon>
        <taxon>Fabaceae</taxon>
        <taxon>Papilionoideae</taxon>
        <taxon>50 kb inversion clade</taxon>
        <taxon>NPAAA clade</taxon>
        <taxon>indigoferoid/millettioid clade</taxon>
        <taxon>Phaseoleae</taxon>
        <taxon>Mucuna</taxon>
    </lineage>
</organism>
<keyword evidence="3 6" id="KW-0235">DNA replication</keyword>
<keyword evidence="5 6" id="KW-0238">DNA-binding</keyword>
<reference evidence="8" key="1">
    <citation type="submission" date="2018-05" db="EMBL/GenBank/DDBJ databases">
        <title>Draft genome of Mucuna pruriens seed.</title>
        <authorList>
            <person name="Nnadi N.E."/>
            <person name="Vos R."/>
            <person name="Hasami M.H."/>
            <person name="Devisetty U.K."/>
            <person name="Aguiy J.C."/>
        </authorList>
    </citation>
    <scope>NUCLEOTIDE SEQUENCE [LARGE SCALE GENOMIC DNA]</scope>
    <source>
        <strain evidence="8">JCA_2017</strain>
    </source>
</reference>
<comment type="subcellular location">
    <subcellularLocation>
        <location evidence="6">Nucleus</location>
    </subcellularLocation>
</comment>
<keyword evidence="6" id="KW-0411">Iron-sulfur</keyword>
<dbReference type="AlphaFoldDB" id="A0A371HWS5"/>
<evidence type="ECO:0000313" key="8">
    <source>
        <dbReference type="EMBL" id="RDY07144.1"/>
    </source>
</evidence>
<keyword evidence="1 6" id="KW-0808">Transferase</keyword>
<keyword evidence="6" id="KW-0004">4Fe-4S</keyword>
<comment type="catalytic activity">
    <reaction evidence="6">
        <text>DNA(n) + a 2'-deoxyribonucleoside 5'-triphosphate = DNA(n+1) + diphosphate</text>
        <dbReference type="Rhea" id="RHEA:22508"/>
        <dbReference type="Rhea" id="RHEA-COMP:17339"/>
        <dbReference type="Rhea" id="RHEA-COMP:17340"/>
        <dbReference type="ChEBI" id="CHEBI:33019"/>
        <dbReference type="ChEBI" id="CHEBI:61560"/>
        <dbReference type="ChEBI" id="CHEBI:173112"/>
        <dbReference type="EC" id="2.7.7.7"/>
    </reaction>
</comment>
<evidence type="ECO:0000256" key="1">
    <source>
        <dbReference type="ARBA" id="ARBA00022679"/>
    </source>
</evidence>
<protein>
    <recommendedName>
        <fullName evidence="6">DNA polymerase epsilon catalytic subunit</fullName>
        <ecNumber evidence="6">2.7.7.7</ecNumber>
    </recommendedName>
</protein>
<keyword evidence="6" id="KW-0479">Metal-binding</keyword>
<evidence type="ECO:0000259" key="7">
    <source>
        <dbReference type="SMART" id="SM01159"/>
    </source>
</evidence>
<dbReference type="GO" id="GO:0008310">
    <property type="term" value="F:single-stranded DNA 3'-5' DNA exonuclease activity"/>
    <property type="evidence" value="ECO:0007669"/>
    <property type="project" value="TreeGrafter"/>
</dbReference>
<comment type="caution">
    <text evidence="8">The sequence shown here is derived from an EMBL/GenBank/DDBJ whole genome shotgun (WGS) entry which is preliminary data.</text>
</comment>
<keyword evidence="6" id="KW-0539">Nucleus</keyword>
<dbReference type="GO" id="GO:0045004">
    <property type="term" value="P:DNA replication proofreading"/>
    <property type="evidence" value="ECO:0007669"/>
    <property type="project" value="TreeGrafter"/>
</dbReference>
<feature type="non-terminal residue" evidence="8">
    <location>
        <position position="746"/>
    </location>
</feature>
<keyword evidence="6" id="KW-0863">Zinc-finger</keyword>
<sequence>ISEGRAIYVGYFPASKAITVVVVNPYQNKDLSPTFLERQFHDACQALSIEPPLRNDINFKVDYVAHVKDAETMMQRAINGHSHGRENHVPMVAVIECPNVQLVKLGIRALDDFPCLSVPYNARDSQYQILGWQQVAAKIGMQRCAASVQWLNKRINLSRYAHVPLGNFELDWLIFTADVFFSRALHDNQQVLWISDDGLPDLGGINGEQNCFIDEVHQPVLTYPGAYRNITVELKIHHLAVNALLKYNLVNEMEGGTLLGFGHELDSGTFSMNDQNGFDESTSCVQAFRVLKQLIQRCLADAVTSGNVYADAILEHLYRWLCSPKSKLHDPALHQLLHKVMQKVFALLLAEFRKLGATIVFANFSKIIIDTGKYDLSRAKAYCDSLLRTIQSRDLFEWIELVPLQFWCSLLFMDQYNYGGIPVKSDEAMNAESQICIISSWNIAKYLPKNIQDPFHFFVSQFIYIPWNYAQKQAAIKASLQNGDSCTPSINVGAAEAFESEIMEYIKGQISSYFTHALLGMVHDIGLHMKGMSRSENSRNISSGLPQLMGNAHRGDAALEFIKYVCAVLALDQSVQHEVWVLRKNLLKYVGVREFAPEAEFHDPCHSFVLPNVIFSYCNDHRDLDLCHDSDLLTEEWLSAVPECGQPYDREVMENALLQIVRQRERLYHLQDLVCVRCHQVKAAHLAEHCVCGGSFRCKEDASEFHEKMHVFLNIASRQKFQLLQECTSWIRTEDRLNLAVKLFKG</sequence>
<dbReference type="EMBL" id="QJKJ01001537">
    <property type="protein sequence ID" value="RDY07144.1"/>
    <property type="molecule type" value="Genomic_DNA"/>
</dbReference>
<evidence type="ECO:0000256" key="2">
    <source>
        <dbReference type="ARBA" id="ARBA00022695"/>
    </source>
</evidence>
<dbReference type="PANTHER" id="PTHR10670">
    <property type="entry name" value="DNA POLYMERASE EPSILON CATALYTIC SUBUNIT A"/>
    <property type="match status" value="1"/>
</dbReference>
<dbReference type="GO" id="GO:0008622">
    <property type="term" value="C:epsilon DNA polymerase complex"/>
    <property type="evidence" value="ECO:0007669"/>
    <property type="project" value="InterPro"/>
</dbReference>
<dbReference type="Pfam" id="PF23250">
    <property type="entry name" value="zf_DPOE_2"/>
    <property type="match status" value="1"/>
</dbReference>
<evidence type="ECO:0000256" key="3">
    <source>
        <dbReference type="ARBA" id="ARBA00022705"/>
    </source>
</evidence>
<dbReference type="InterPro" id="IPR029703">
    <property type="entry name" value="POL2"/>
</dbReference>
<dbReference type="PANTHER" id="PTHR10670:SF0">
    <property type="entry name" value="DNA POLYMERASE EPSILON CATALYTIC SUBUNIT A"/>
    <property type="match status" value="1"/>
</dbReference>
<dbReference type="GO" id="GO:0006272">
    <property type="term" value="P:leading strand elongation"/>
    <property type="evidence" value="ECO:0007669"/>
    <property type="project" value="TreeGrafter"/>
</dbReference>
<dbReference type="GO" id="GO:0051539">
    <property type="term" value="F:4 iron, 4 sulfur cluster binding"/>
    <property type="evidence" value="ECO:0007669"/>
    <property type="project" value="UniProtKB-KW"/>
</dbReference>
<keyword evidence="2 6" id="KW-0548">Nucleotidyltransferase</keyword>
<evidence type="ECO:0000256" key="6">
    <source>
        <dbReference type="RuleBase" id="RU365029"/>
    </source>
</evidence>
<dbReference type="Pfam" id="PF08490">
    <property type="entry name" value="DUF1744"/>
    <property type="match status" value="1"/>
</dbReference>
<dbReference type="EC" id="2.7.7.7" evidence="6"/>